<dbReference type="PANTHER" id="PTHR13213">
    <property type="entry name" value="MYB-BINDING PROTEIN 1A FAMILY MEMBER"/>
    <property type="match status" value="1"/>
</dbReference>
<reference evidence="4 5" key="1">
    <citation type="submission" date="2019-07" db="EMBL/GenBank/DDBJ databases">
        <authorList>
            <person name="Jastrzebski P J."/>
            <person name="Paukszto L."/>
            <person name="Jastrzebski P J."/>
        </authorList>
    </citation>
    <scope>NUCLEOTIDE SEQUENCE [LARGE SCALE GENOMIC DNA]</scope>
    <source>
        <strain evidence="4 5">WMS-il1</strain>
    </source>
</reference>
<evidence type="ECO:0000256" key="2">
    <source>
        <dbReference type="ARBA" id="ARBA00023242"/>
    </source>
</evidence>
<evidence type="ECO:0000256" key="3">
    <source>
        <dbReference type="SAM" id="MobiDB-lite"/>
    </source>
</evidence>
<dbReference type="Pfam" id="PF04931">
    <property type="entry name" value="DNA_pol_phi"/>
    <property type="match status" value="1"/>
</dbReference>
<gene>
    <name evidence="4" type="ORF">WMSIL1_LOCUS10567</name>
</gene>
<feature type="region of interest" description="Disordered" evidence="3">
    <location>
        <begin position="1147"/>
        <end position="1187"/>
    </location>
</feature>
<organism evidence="4 5">
    <name type="scientific">Hymenolepis diminuta</name>
    <name type="common">Rat tapeworm</name>
    <dbReference type="NCBI Taxonomy" id="6216"/>
    <lineage>
        <taxon>Eukaryota</taxon>
        <taxon>Metazoa</taxon>
        <taxon>Spiralia</taxon>
        <taxon>Lophotrochozoa</taxon>
        <taxon>Platyhelminthes</taxon>
        <taxon>Cestoda</taxon>
        <taxon>Eucestoda</taxon>
        <taxon>Cyclophyllidea</taxon>
        <taxon>Hymenolepididae</taxon>
        <taxon>Hymenolepis</taxon>
    </lineage>
</organism>
<dbReference type="GO" id="GO:0003714">
    <property type="term" value="F:transcription corepressor activity"/>
    <property type="evidence" value="ECO:0007669"/>
    <property type="project" value="TreeGrafter"/>
</dbReference>
<accession>A0A564YZF2</accession>
<name>A0A564YZF2_HYMDI</name>
<dbReference type="GO" id="GO:0005730">
    <property type="term" value="C:nucleolus"/>
    <property type="evidence" value="ECO:0007669"/>
    <property type="project" value="InterPro"/>
</dbReference>
<keyword evidence="5" id="KW-1185">Reference proteome</keyword>
<feature type="compositionally biased region" description="Acidic residues" evidence="3">
    <location>
        <begin position="767"/>
        <end position="788"/>
    </location>
</feature>
<dbReference type="AlphaFoldDB" id="A0A564YZF2"/>
<protein>
    <submittedName>
        <fullName evidence="4">Uncharacterized protein</fullName>
    </submittedName>
</protein>
<proteinExistence type="predicted"/>
<dbReference type="GO" id="GO:0003723">
    <property type="term" value="F:RNA binding"/>
    <property type="evidence" value="ECO:0007669"/>
    <property type="project" value="TreeGrafter"/>
</dbReference>
<dbReference type="Proteomes" id="UP000321570">
    <property type="component" value="Unassembled WGS sequence"/>
</dbReference>
<sequence length="1187" mass="133312">RDFVLKKANRAFLDIFWDISDTENSKRTAAIKKLVKYLSGPRNDLQTFVTYALDRLSKGLRSSPTPKSGCSIALISILKNNKNISKEAVLTAFDKHVYSYKATDVKEKSVTNRAKILCLYILAASKRLSDLDADDHRKVATSLKPLLNTECCLISMKDVLSQVIPEVNSKFVGTYGDLISYIWDFAWQTKEPSASELIFILRLQDCSEVLKLVKMKNRFDINDKSMIKRVVNAVTNCLPASEFGRAAELISNFKDSCIFDKLWARISAPIEKTDSPITQRIQILKVALELLSKLQTEEQFKIVLKPTLLVFLRKQLSNLKLSSHEDVCSLLNNLISEVKTCPTTEDYYAKSEDKDQPKIAVEKAMCLFRVIAEKMPLFDISVAPKAPHLLSSLLDIASTELSAEYLVNWSRDLQRMFLFTKEDPENSLTVDKQRLHILDLLRQIVFILTSRPSSSVDLEFLFESVDFFLLVANNNVIPVESTESKITSAVSGSALTQLGRCLNLLLRRVPLRAEIREDSQHAKTCKQAMGTLDHCIKHLIETDLKVCSENLGNKESENPLLHRLKVAEKMLKEDGSDSVGHWIGILYATTNIYALTLHTDPSTPKETSLLELLDDIFQAHRHRALASNAMETDDEQEDSPEWSSVLTDAMLSLCVEPWRLLRDVVSATFGRMVAGNEIYIQPTFDVPLEVVFGLKKAEKEEEEEEMKSESPLGLILSIADSKSKAAQERIGVAGEDDKSDDEGDIDDEDEHDHDDKEEDIGGFADLSDVEDFPEAEDEETKVGDDFDEEDEFLTNEQIEKEDEALTALFKANRASRIDTKTRKETITLLKLRSFDFLENLLIYSSEAKLFLPTLHAVLQLAVVSSRKANRIQQKGTGDRGGYVPLARIASTLENLRSRSTASNEALCKSISQSDDLLPVCLKAIFTMFKNAIPDDRIIKCLQTTCDFLQFKKMTDQKCSEALTQSLEEVLTDFLSKTHPSRTHQQLLIRLISSSPNMATSAKNAILQRLKSPTSESQLKSSSIYSETTLLSLANSVTTALATAKSSALSDWTIDLSRALIGSFISTLSTNALMKSKAFVAAVFNSLFTCFKYNKKVFDDLTVDEIVTVLTVDRSEIPKATRANHSRLVQLMHTLRNSSKNLSSVLDELGSKRKHQKAEAKQERRQKRKAKALETAEKRKKARLEVNA</sequence>
<feature type="compositionally biased region" description="Acidic residues" evidence="3">
    <location>
        <begin position="737"/>
        <end position="760"/>
    </location>
</feature>
<dbReference type="InterPro" id="IPR007015">
    <property type="entry name" value="DNA_pol_V/MYBBP1A"/>
</dbReference>
<dbReference type="EMBL" id="CABIJS010000455">
    <property type="protein sequence ID" value="VUZ52053.1"/>
    <property type="molecule type" value="Genomic_DNA"/>
</dbReference>
<evidence type="ECO:0000313" key="4">
    <source>
        <dbReference type="EMBL" id="VUZ52053.1"/>
    </source>
</evidence>
<feature type="region of interest" description="Disordered" evidence="3">
    <location>
        <begin position="726"/>
        <end position="788"/>
    </location>
</feature>
<evidence type="ECO:0000256" key="1">
    <source>
        <dbReference type="ARBA" id="ARBA00004123"/>
    </source>
</evidence>
<comment type="subcellular location">
    <subcellularLocation>
        <location evidence="1">Nucleus</location>
    </subcellularLocation>
</comment>
<keyword evidence="2" id="KW-0539">Nucleus</keyword>
<dbReference type="PANTHER" id="PTHR13213:SF2">
    <property type="entry name" value="MYB-BINDING PROTEIN 1A"/>
    <property type="match status" value="1"/>
</dbReference>
<dbReference type="GO" id="GO:0043565">
    <property type="term" value="F:sequence-specific DNA binding"/>
    <property type="evidence" value="ECO:0007669"/>
    <property type="project" value="TreeGrafter"/>
</dbReference>
<evidence type="ECO:0000313" key="5">
    <source>
        <dbReference type="Proteomes" id="UP000321570"/>
    </source>
</evidence>
<feature type="non-terminal residue" evidence="4">
    <location>
        <position position="1"/>
    </location>
</feature>